<protein>
    <submittedName>
        <fullName evidence="1">Uncharacterized protein</fullName>
    </submittedName>
</protein>
<dbReference type="AlphaFoldDB" id="A2DU66"/>
<dbReference type="Proteomes" id="UP000001542">
    <property type="component" value="Unassembled WGS sequence"/>
</dbReference>
<gene>
    <name evidence="1" type="ORF">TVAG_278250</name>
</gene>
<sequence length="440" mass="50646">MNITTEKNKYKLNDDTSIIVTVLFDRNKEESFTLEIWIDNYSSTQVNKGSGSSTYEYSIDIPNGLSNGNHTIYSKFSDDKTFESNIVLVEFEYLYPFTLELSILERSQYNKTIDKSIKVSGSGIYSEDFSIYCSIGDINSTFEGNPIKNPETHTFAFSGYCLIPDSIVNDGFYPVRVWATTTNTQESTERKSQYFDFFRNYPVLIVSDTMKETYYHNVDNHISVSGFVSDLDCDDFVTVKSFIEGYPNNETSKSISIPDSNNHSFNIDISIPNNLSRGIHHLIIVCCDKTDKCVSFTKSFSFAFNPPLIKIIQKPTFPVYINRCQTLEFYLSVSDKDGKNYIRIFHIFNNTLGNIVNTSLNDDSPHEIRYSIPIPNDINVGSCLLKFYGVDEYSLASKYELINVTFENYTQNEMERKREKLNKRQNKFPPIFTILTRNLF</sequence>
<evidence type="ECO:0000313" key="1">
    <source>
        <dbReference type="EMBL" id="EAY16059.1"/>
    </source>
</evidence>
<keyword evidence="2" id="KW-1185">Reference proteome</keyword>
<name>A2DU66_TRIV3</name>
<proteinExistence type="predicted"/>
<reference evidence="1" key="2">
    <citation type="journal article" date="2007" name="Science">
        <title>Draft genome sequence of the sexually transmitted pathogen Trichomonas vaginalis.</title>
        <authorList>
            <person name="Carlton J.M."/>
            <person name="Hirt R.P."/>
            <person name="Silva J.C."/>
            <person name="Delcher A.L."/>
            <person name="Schatz M."/>
            <person name="Zhao Q."/>
            <person name="Wortman J.R."/>
            <person name="Bidwell S.L."/>
            <person name="Alsmark U.C.M."/>
            <person name="Besteiro S."/>
            <person name="Sicheritz-Ponten T."/>
            <person name="Noel C.J."/>
            <person name="Dacks J.B."/>
            <person name="Foster P.G."/>
            <person name="Simillion C."/>
            <person name="Van de Peer Y."/>
            <person name="Miranda-Saavedra D."/>
            <person name="Barton G.J."/>
            <person name="Westrop G.D."/>
            <person name="Mueller S."/>
            <person name="Dessi D."/>
            <person name="Fiori P.L."/>
            <person name="Ren Q."/>
            <person name="Paulsen I."/>
            <person name="Zhang H."/>
            <person name="Bastida-Corcuera F.D."/>
            <person name="Simoes-Barbosa A."/>
            <person name="Brown M.T."/>
            <person name="Hayes R.D."/>
            <person name="Mukherjee M."/>
            <person name="Okumura C.Y."/>
            <person name="Schneider R."/>
            <person name="Smith A.J."/>
            <person name="Vanacova S."/>
            <person name="Villalvazo M."/>
            <person name="Haas B.J."/>
            <person name="Pertea M."/>
            <person name="Feldblyum T.V."/>
            <person name="Utterback T.R."/>
            <person name="Shu C.L."/>
            <person name="Osoegawa K."/>
            <person name="de Jong P.J."/>
            <person name="Hrdy I."/>
            <person name="Horvathova L."/>
            <person name="Zubacova Z."/>
            <person name="Dolezal P."/>
            <person name="Malik S.B."/>
            <person name="Logsdon J.M. Jr."/>
            <person name="Henze K."/>
            <person name="Gupta A."/>
            <person name="Wang C.C."/>
            <person name="Dunne R.L."/>
            <person name="Upcroft J.A."/>
            <person name="Upcroft P."/>
            <person name="White O."/>
            <person name="Salzberg S.L."/>
            <person name="Tang P."/>
            <person name="Chiu C.-H."/>
            <person name="Lee Y.-S."/>
            <person name="Embley T.M."/>
            <person name="Coombs G.H."/>
            <person name="Mottram J.C."/>
            <person name="Tachezy J."/>
            <person name="Fraser-Liggett C.M."/>
            <person name="Johnson P.J."/>
        </authorList>
    </citation>
    <scope>NUCLEOTIDE SEQUENCE [LARGE SCALE GENOMIC DNA]</scope>
    <source>
        <strain evidence="1">G3</strain>
    </source>
</reference>
<dbReference type="KEGG" id="tva:4774066"/>
<dbReference type="VEuPathDB" id="TrichDB:TVAGG3_0438420"/>
<evidence type="ECO:0000313" key="2">
    <source>
        <dbReference type="Proteomes" id="UP000001542"/>
    </source>
</evidence>
<organism evidence="1 2">
    <name type="scientific">Trichomonas vaginalis (strain ATCC PRA-98 / G3)</name>
    <dbReference type="NCBI Taxonomy" id="412133"/>
    <lineage>
        <taxon>Eukaryota</taxon>
        <taxon>Metamonada</taxon>
        <taxon>Parabasalia</taxon>
        <taxon>Trichomonadida</taxon>
        <taxon>Trichomonadidae</taxon>
        <taxon>Trichomonas</taxon>
    </lineage>
</organism>
<dbReference type="InParanoid" id="A2DU66"/>
<accession>A2DU66</accession>
<reference evidence="1" key="1">
    <citation type="submission" date="2006-10" db="EMBL/GenBank/DDBJ databases">
        <authorList>
            <person name="Amadeo P."/>
            <person name="Zhao Q."/>
            <person name="Wortman J."/>
            <person name="Fraser-Liggett C."/>
            <person name="Carlton J."/>
        </authorList>
    </citation>
    <scope>NUCLEOTIDE SEQUENCE</scope>
    <source>
        <strain evidence="1">G3</strain>
    </source>
</reference>
<dbReference type="EMBL" id="DS113247">
    <property type="protein sequence ID" value="EAY16059.1"/>
    <property type="molecule type" value="Genomic_DNA"/>
</dbReference>
<dbReference type="VEuPathDB" id="TrichDB:TVAG_278250"/>
<dbReference type="RefSeq" id="XP_001328282.1">
    <property type="nucleotide sequence ID" value="XM_001328247.1"/>
</dbReference>